<dbReference type="SUPFAM" id="SSF82607">
    <property type="entry name" value="YbaB-like"/>
    <property type="match status" value="1"/>
</dbReference>
<reference evidence="2" key="1">
    <citation type="submission" date="2017-06" db="EMBL/GenBank/DDBJ databases">
        <title>Complete Genome Sequence of Mycobacterium shigaense.</title>
        <authorList>
            <person name="Fukano H."/>
            <person name="Yoshida M."/>
            <person name="Kazumi Y."/>
            <person name="Ogura Y."/>
            <person name="Mitarai S."/>
            <person name="Hayashi T."/>
            <person name="Hoshino Y."/>
        </authorList>
    </citation>
    <scope>NUCLEOTIDE SEQUENCE [LARGE SCALE GENOMIC DNA]</scope>
    <source>
        <strain evidence="2">UN-152</strain>
    </source>
</reference>
<dbReference type="KEGG" id="mshg:MSG_01781"/>
<evidence type="ECO:0000313" key="2">
    <source>
        <dbReference type="Proteomes" id="UP000217736"/>
    </source>
</evidence>
<name>A0A1Z4EG35_9MYCO</name>
<dbReference type="InterPro" id="IPR004401">
    <property type="entry name" value="YbaB/EbfC"/>
</dbReference>
<dbReference type="GO" id="GO:0003677">
    <property type="term" value="F:DNA binding"/>
    <property type="evidence" value="ECO:0007669"/>
    <property type="project" value="UniProtKB-KW"/>
</dbReference>
<dbReference type="OrthoDB" id="4741720at2"/>
<proteinExistence type="predicted"/>
<protein>
    <submittedName>
        <fullName evidence="1">DNA-binding protein</fullName>
    </submittedName>
</protein>
<dbReference type="EMBL" id="AP018164">
    <property type="protein sequence ID" value="BAX91934.1"/>
    <property type="molecule type" value="Genomic_DNA"/>
</dbReference>
<accession>A0A1Z4EG35</accession>
<keyword evidence="1" id="KW-0238">DNA-binding</keyword>
<organism evidence="1 2">
    <name type="scientific">Mycobacterium shigaense</name>
    <dbReference type="NCBI Taxonomy" id="722731"/>
    <lineage>
        <taxon>Bacteria</taxon>
        <taxon>Bacillati</taxon>
        <taxon>Actinomycetota</taxon>
        <taxon>Actinomycetes</taxon>
        <taxon>Mycobacteriales</taxon>
        <taxon>Mycobacteriaceae</taxon>
        <taxon>Mycobacterium</taxon>
        <taxon>Mycobacterium simiae complex</taxon>
    </lineage>
</organism>
<keyword evidence="2" id="KW-1185">Reference proteome</keyword>
<dbReference type="RefSeq" id="WP_096438860.1">
    <property type="nucleotide sequence ID" value="NZ_AP018164.1"/>
</dbReference>
<dbReference type="Gene3D" id="3.30.1310.10">
    <property type="entry name" value="Nucleoid-associated protein YbaB-like domain"/>
    <property type="match status" value="1"/>
</dbReference>
<dbReference type="Pfam" id="PF02575">
    <property type="entry name" value="YbaB_DNA_bd"/>
    <property type="match status" value="1"/>
</dbReference>
<evidence type="ECO:0000313" key="1">
    <source>
        <dbReference type="EMBL" id="BAX91934.1"/>
    </source>
</evidence>
<gene>
    <name evidence="1" type="ORF">MSG_01781</name>
</gene>
<dbReference type="Proteomes" id="UP000217736">
    <property type="component" value="Chromosome"/>
</dbReference>
<dbReference type="AlphaFoldDB" id="A0A1Z4EG35"/>
<dbReference type="InterPro" id="IPR036894">
    <property type="entry name" value="YbaB-like_sf"/>
</dbReference>
<sequence length="115" mass="12381">MTAQTHPQVAEALRQAQQFESILDDHMRRTDTDTFTATDETETVEVTLNGYLVLTDIIIEPGLLRLGAEVVEKRINEALRNATAAATAANDAGDERLVASLAEITGTLNSVLGLS</sequence>